<gene>
    <name evidence="1" type="ORF">RRG08_063856</name>
</gene>
<accession>A0AAE0Y6U6</accession>
<name>A0AAE0Y6U6_9GAST</name>
<comment type="caution">
    <text evidence="1">The sequence shown here is derived from an EMBL/GenBank/DDBJ whole genome shotgun (WGS) entry which is preliminary data.</text>
</comment>
<proteinExistence type="predicted"/>
<sequence>LYKNIDFSTLFFNPYRPVYQHQGSLSEPSDGSEIGVFSLVLAILNAMQRLFSNVKRAFANKQVIIQLSTAYSCPLFIKLHPNWIAVYIFLVGIANCSASTSQTGFVQSKFLP</sequence>
<keyword evidence="2" id="KW-1185">Reference proteome</keyword>
<organism evidence="1 2">
    <name type="scientific">Elysia crispata</name>
    <name type="common">lettuce slug</name>
    <dbReference type="NCBI Taxonomy" id="231223"/>
    <lineage>
        <taxon>Eukaryota</taxon>
        <taxon>Metazoa</taxon>
        <taxon>Spiralia</taxon>
        <taxon>Lophotrochozoa</taxon>
        <taxon>Mollusca</taxon>
        <taxon>Gastropoda</taxon>
        <taxon>Heterobranchia</taxon>
        <taxon>Euthyneura</taxon>
        <taxon>Panpulmonata</taxon>
        <taxon>Sacoglossa</taxon>
        <taxon>Placobranchoidea</taxon>
        <taxon>Plakobranchidae</taxon>
        <taxon>Elysia</taxon>
    </lineage>
</organism>
<dbReference type="Proteomes" id="UP001283361">
    <property type="component" value="Unassembled WGS sequence"/>
</dbReference>
<feature type="non-terminal residue" evidence="1">
    <location>
        <position position="112"/>
    </location>
</feature>
<protein>
    <submittedName>
        <fullName evidence="1">Uncharacterized protein</fullName>
    </submittedName>
</protein>
<dbReference type="EMBL" id="JAWDGP010006892">
    <property type="protein sequence ID" value="KAK3733545.1"/>
    <property type="molecule type" value="Genomic_DNA"/>
</dbReference>
<evidence type="ECO:0000313" key="1">
    <source>
        <dbReference type="EMBL" id="KAK3733545.1"/>
    </source>
</evidence>
<reference evidence="1" key="1">
    <citation type="journal article" date="2023" name="G3 (Bethesda)">
        <title>A reference genome for the long-term kleptoplast-retaining sea slug Elysia crispata morphotype clarki.</title>
        <authorList>
            <person name="Eastman K.E."/>
            <person name="Pendleton A.L."/>
            <person name="Shaikh M.A."/>
            <person name="Suttiyut T."/>
            <person name="Ogas R."/>
            <person name="Tomko P."/>
            <person name="Gavelis G."/>
            <person name="Widhalm J.R."/>
            <person name="Wisecaver J.H."/>
        </authorList>
    </citation>
    <scope>NUCLEOTIDE SEQUENCE</scope>
    <source>
        <strain evidence="1">ECLA1</strain>
    </source>
</reference>
<dbReference type="AlphaFoldDB" id="A0AAE0Y6U6"/>
<evidence type="ECO:0000313" key="2">
    <source>
        <dbReference type="Proteomes" id="UP001283361"/>
    </source>
</evidence>